<dbReference type="Proteomes" id="UP000320475">
    <property type="component" value="Unassembled WGS sequence"/>
</dbReference>
<protein>
    <submittedName>
        <fullName evidence="1">Uncharacterized protein</fullName>
    </submittedName>
</protein>
<sequence>MGDQHTDDVKPYEVDNNVDKKMSWEKTLHNIVYGIVTTDIDAIRHTLEKHFSRFHCRLKPYHQDRWHATSVLVHNFCTYNF</sequence>
<reference evidence="1 2" key="1">
    <citation type="journal article" date="2019" name="Sci. Rep.">
        <title>Comparative genomics of chytrid fungi reveal insights into the obligate biotrophic and pathogenic lifestyle of Synchytrium endobioticum.</title>
        <authorList>
            <person name="van de Vossenberg B.T.L.H."/>
            <person name="Warris S."/>
            <person name="Nguyen H.D.T."/>
            <person name="van Gent-Pelzer M.P.E."/>
            <person name="Joly D.L."/>
            <person name="van de Geest H.C."/>
            <person name="Bonants P.J.M."/>
            <person name="Smith D.S."/>
            <person name="Levesque C.A."/>
            <person name="van der Lee T.A.J."/>
        </authorList>
    </citation>
    <scope>NUCLEOTIDE SEQUENCE [LARGE SCALE GENOMIC DNA]</scope>
    <source>
        <strain evidence="1 2">LEV6574</strain>
    </source>
</reference>
<evidence type="ECO:0000313" key="2">
    <source>
        <dbReference type="Proteomes" id="UP000320475"/>
    </source>
</evidence>
<evidence type="ECO:0000313" key="1">
    <source>
        <dbReference type="EMBL" id="TPX30756.1"/>
    </source>
</evidence>
<gene>
    <name evidence="1" type="ORF">SeLEV6574_g08589</name>
</gene>
<comment type="caution">
    <text evidence="1">The sequence shown here is derived from an EMBL/GenBank/DDBJ whole genome shotgun (WGS) entry which is preliminary data.</text>
</comment>
<accession>A0A507BYG1</accession>
<dbReference type="EMBL" id="QEAM01001120">
    <property type="protein sequence ID" value="TPX30756.1"/>
    <property type="molecule type" value="Genomic_DNA"/>
</dbReference>
<proteinExistence type="predicted"/>
<organism evidence="1 2">
    <name type="scientific">Synchytrium endobioticum</name>
    <dbReference type="NCBI Taxonomy" id="286115"/>
    <lineage>
        <taxon>Eukaryota</taxon>
        <taxon>Fungi</taxon>
        <taxon>Fungi incertae sedis</taxon>
        <taxon>Chytridiomycota</taxon>
        <taxon>Chytridiomycota incertae sedis</taxon>
        <taxon>Chytridiomycetes</taxon>
        <taxon>Synchytriales</taxon>
        <taxon>Synchytriaceae</taxon>
        <taxon>Synchytrium</taxon>
    </lineage>
</organism>
<dbReference type="AlphaFoldDB" id="A0A507BYG1"/>
<dbReference type="VEuPathDB" id="FungiDB:SeMB42_g05667"/>
<name>A0A507BYG1_9FUNG</name>